<dbReference type="PANTHER" id="PTHR35807:SF1">
    <property type="entry name" value="TRANSCRIPTIONAL REGULATOR REDD"/>
    <property type="match status" value="1"/>
</dbReference>
<dbReference type="GO" id="GO:0003677">
    <property type="term" value="F:DNA binding"/>
    <property type="evidence" value="ECO:0007669"/>
    <property type="project" value="UniProtKB-UniRule"/>
</dbReference>
<proteinExistence type="inferred from homology"/>
<dbReference type="SUPFAM" id="SSF46894">
    <property type="entry name" value="C-terminal effector domain of the bipartite response regulators"/>
    <property type="match status" value="1"/>
</dbReference>
<dbReference type="GO" id="GO:0006355">
    <property type="term" value="P:regulation of DNA-templated transcription"/>
    <property type="evidence" value="ECO:0007669"/>
    <property type="project" value="InterPro"/>
</dbReference>
<dbReference type="InterPro" id="IPR029069">
    <property type="entry name" value="HotDog_dom_sf"/>
</dbReference>
<evidence type="ECO:0000256" key="4">
    <source>
        <dbReference type="ARBA" id="ARBA00023163"/>
    </source>
</evidence>
<evidence type="ECO:0000313" key="7">
    <source>
        <dbReference type="EMBL" id="WLS47123.1"/>
    </source>
</evidence>
<dbReference type="Proteomes" id="UP001235874">
    <property type="component" value="Chromosome"/>
</dbReference>
<dbReference type="KEGG" id="mprn:Q3V37_07745"/>
<dbReference type="Gene3D" id="1.25.40.10">
    <property type="entry name" value="Tetratricopeptide repeat domain"/>
    <property type="match status" value="1"/>
</dbReference>
<dbReference type="GO" id="GO:0000160">
    <property type="term" value="P:phosphorelay signal transduction system"/>
    <property type="evidence" value="ECO:0007669"/>
    <property type="project" value="InterPro"/>
</dbReference>
<dbReference type="InterPro" id="IPR001867">
    <property type="entry name" value="OmpR/PhoB-type_DNA-bd"/>
</dbReference>
<dbReference type="SMART" id="SM00862">
    <property type="entry name" value="Trans_reg_C"/>
    <property type="match status" value="1"/>
</dbReference>
<keyword evidence="3 5" id="KW-0238">DNA-binding</keyword>
<feature type="domain" description="OmpR/PhoB-type" evidence="6">
    <location>
        <begin position="1"/>
        <end position="107"/>
    </location>
</feature>
<dbReference type="InterPro" id="IPR011990">
    <property type="entry name" value="TPR-like_helical_dom_sf"/>
</dbReference>
<dbReference type="AlphaFoldDB" id="A0AAJ6HYZ5"/>
<dbReference type="SUPFAM" id="SSF48452">
    <property type="entry name" value="TPR-like"/>
    <property type="match status" value="1"/>
</dbReference>
<dbReference type="CDD" id="cd00586">
    <property type="entry name" value="4HBT"/>
    <property type="match status" value="1"/>
</dbReference>
<dbReference type="EMBL" id="CP130472">
    <property type="protein sequence ID" value="WLS47123.1"/>
    <property type="molecule type" value="Genomic_DNA"/>
</dbReference>
<evidence type="ECO:0000256" key="2">
    <source>
        <dbReference type="ARBA" id="ARBA00023015"/>
    </source>
</evidence>
<dbReference type="SMART" id="SM01043">
    <property type="entry name" value="BTAD"/>
    <property type="match status" value="1"/>
</dbReference>
<evidence type="ECO:0000313" key="8">
    <source>
        <dbReference type="Proteomes" id="UP001235874"/>
    </source>
</evidence>
<organism evidence="7 8">
    <name type="scientific">Micromonospora profundi</name>
    <dbReference type="NCBI Taxonomy" id="1420889"/>
    <lineage>
        <taxon>Bacteria</taxon>
        <taxon>Bacillati</taxon>
        <taxon>Actinomycetota</taxon>
        <taxon>Actinomycetes</taxon>
        <taxon>Micromonosporales</taxon>
        <taxon>Micromonosporaceae</taxon>
        <taxon>Micromonospora</taxon>
    </lineage>
</organism>
<dbReference type="InterPro" id="IPR005158">
    <property type="entry name" value="BTAD"/>
</dbReference>
<keyword evidence="8" id="KW-1185">Reference proteome</keyword>
<dbReference type="InterPro" id="IPR016032">
    <property type="entry name" value="Sig_transdc_resp-reg_C-effctor"/>
</dbReference>
<evidence type="ECO:0000256" key="5">
    <source>
        <dbReference type="PROSITE-ProRule" id="PRU01091"/>
    </source>
</evidence>
<comment type="similarity">
    <text evidence="1">Belongs to the AfsR/DnrI/RedD regulatory family.</text>
</comment>
<dbReference type="InterPro" id="IPR036388">
    <property type="entry name" value="WH-like_DNA-bd_sf"/>
</dbReference>
<dbReference type="Pfam" id="PF00486">
    <property type="entry name" value="Trans_reg_C"/>
    <property type="match status" value="1"/>
</dbReference>
<feature type="DNA-binding region" description="OmpR/PhoB-type" evidence="5">
    <location>
        <begin position="1"/>
        <end position="107"/>
    </location>
</feature>
<evidence type="ECO:0000256" key="1">
    <source>
        <dbReference type="ARBA" id="ARBA00005820"/>
    </source>
</evidence>
<dbReference type="CDD" id="cd15831">
    <property type="entry name" value="BTAD"/>
    <property type="match status" value="1"/>
</dbReference>
<keyword evidence="2" id="KW-0805">Transcription regulation</keyword>
<dbReference type="SUPFAM" id="SSF54637">
    <property type="entry name" value="Thioesterase/thiol ester dehydrase-isomerase"/>
    <property type="match status" value="1"/>
</dbReference>
<name>A0AAJ6HYZ5_9ACTN</name>
<dbReference type="RefSeq" id="WP_306273196.1">
    <property type="nucleotide sequence ID" value="NZ_CP130472.1"/>
</dbReference>
<protein>
    <submittedName>
        <fullName evidence="7">BTAD domain-containing putative transcriptional regulator</fullName>
    </submittedName>
</protein>
<accession>A0AAJ6HYZ5</accession>
<dbReference type="Gene3D" id="1.10.10.10">
    <property type="entry name" value="Winged helix-like DNA-binding domain superfamily/Winged helix DNA-binding domain"/>
    <property type="match status" value="1"/>
</dbReference>
<gene>
    <name evidence="7" type="ORF">Q3V37_07745</name>
</gene>
<evidence type="ECO:0000259" key="6">
    <source>
        <dbReference type="PROSITE" id="PS51755"/>
    </source>
</evidence>
<dbReference type="InterPro" id="IPR051677">
    <property type="entry name" value="AfsR-DnrI-RedD_regulator"/>
</dbReference>
<dbReference type="PANTHER" id="PTHR35807">
    <property type="entry name" value="TRANSCRIPTIONAL REGULATOR REDD-RELATED"/>
    <property type="match status" value="1"/>
</dbReference>
<dbReference type="Pfam" id="PF03704">
    <property type="entry name" value="BTAD"/>
    <property type="match status" value="1"/>
</dbReference>
<evidence type="ECO:0000256" key="3">
    <source>
        <dbReference type="ARBA" id="ARBA00023125"/>
    </source>
</evidence>
<dbReference type="Pfam" id="PF13279">
    <property type="entry name" value="4HBT_2"/>
    <property type="match status" value="1"/>
</dbReference>
<sequence>MTDLGDRGRPLLFELLGPLRVRRDGQDLDLGPRQQRLILALLLTRAGQPVSTQEVITMLWGSQPPASAKNIVHRCIGNLRHLFEPDIAPRAQGRWITSDAAGYRVVADESNLDLLAFRKLAGEARAAADTGNPDAALTAYTKALEMWRGPCAGASDLLVDQLAPFNAIDHECAAAAVEAADLSLRLDSGRSVLNILRRVATHQFFNEALQARFILVLSAAGQQAEAIARYHSLRRKLLDELGVEPGAEVQAAYREILEWSSVRREDKTCALATEKKRSERCTVIPGSRSSFSRYDGATHTASITVGSDDIGANGSVRSPRYLDYSIRARCAALADAGLSIKELAAAGLGPVDLEVSIKYLDELVLGDEVDVVTRFEYLAPKIVRLVQSMIRRSDGAIVSVVTSVTSLMDTTGRWLVDDAAVWAEFPRDRAVVDLTERPKNNQA</sequence>
<dbReference type="Gene3D" id="3.10.129.10">
    <property type="entry name" value="Hotdog Thioesterase"/>
    <property type="match status" value="1"/>
</dbReference>
<reference evidence="7 8" key="1">
    <citation type="submission" date="2023-07" db="EMBL/GenBank/DDBJ databases">
        <title>Micromonospora profundi TRM 95458 converts glycerol to a new osmotic compound.</title>
        <authorList>
            <person name="Lu D."/>
        </authorList>
    </citation>
    <scope>NUCLEOTIDE SEQUENCE [LARGE SCALE GENOMIC DNA]</scope>
    <source>
        <strain evidence="7 8">TRM95458</strain>
    </source>
</reference>
<dbReference type="PROSITE" id="PS51755">
    <property type="entry name" value="OMPR_PHOB"/>
    <property type="match status" value="1"/>
</dbReference>
<keyword evidence="4" id="KW-0804">Transcription</keyword>